<protein>
    <recommendedName>
        <fullName evidence="2">Thioredoxin domain-containing protein</fullName>
    </recommendedName>
</protein>
<feature type="domain" description="Thioredoxin" evidence="2">
    <location>
        <begin position="24"/>
        <end position="116"/>
    </location>
</feature>
<keyword evidence="4" id="KW-1185">Reference proteome</keyword>
<dbReference type="EMBL" id="RRYP01008085">
    <property type="protein sequence ID" value="TNV80028.1"/>
    <property type="molecule type" value="Genomic_DNA"/>
</dbReference>
<dbReference type="InterPro" id="IPR010357">
    <property type="entry name" value="TXNDC17_dom"/>
</dbReference>
<dbReference type="OrthoDB" id="78947at2759"/>
<evidence type="ECO:0000313" key="4">
    <source>
        <dbReference type="Proteomes" id="UP000785679"/>
    </source>
</evidence>
<reference evidence="3" key="1">
    <citation type="submission" date="2019-06" db="EMBL/GenBank/DDBJ databases">
        <authorList>
            <person name="Zheng W."/>
        </authorList>
    </citation>
    <scope>NUCLEOTIDE SEQUENCE</scope>
    <source>
        <strain evidence="3">QDHG01</strain>
    </source>
</reference>
<dbReference type="InterPro" id="IPR036249">
    <property type="entry name" value="Thioredoxin-like_sf"/>
</dbReference>
<dbReference type="GO" id="GO:0047134">
    <property type="term" value="F:protein-disulfide reductase [NAD(P)H] activity"/>
    <property type="evidence" value="ECO:0007669"/>
    <property type="project" value="InterPro"/>
</dbReference>
<dbReference type="AlphaFoldDB" id="A0A8J8T3E7"/>
<name>A0A8J8T3E7_HALGN</name>
<dbReference type="PANTHER" id="PTHR12452:SF0">
    <property type="entry name" value="THIOREDOXIN DOMAIN-CONTAINING PROTEIN 17"/>
    <property type="match status" value="1"/>
</dbReference>
<accession>A0A8J8T3E7</accession>
<evidence type="ECO:0000313" key="3">
    <source>
        <dbReference type="EMBL" id="TNV80028.1"/>
    </source>
</evidence>
<organism evidence="3 4">
    <name type="scientific">Halteria grandinella</name>
    <dbReference type="NCBI Taxonomy" id="5974"/>
    <lineage>
        <taxon>Eukaryota</taxon>
        <taxon>Sar</taxon>
        <taxon>Alveolata</taxon>
        <taxon>Ciliophora</taxon>
        <taxon>Intramacronucleata</taxon>
        <taxon>Spirotrichea</taxon>
        <taxon>Stichotrichia</taxon>
        <taxon>Sporadotrichida</taxon>
        <taxon>Halteriidae</taxon>
        <taxon>Halteria</taxon>
    </lineage>
</organism>
<dbReference type="Gene3D" id="3.40.30.10">
    <property type="entry name" value="Glutaredoxin"/>
    <property type="match status" value="1"/>
</dbReference>
<dbReference type="Proteomes" id="UP000785679">
    <property type="component" value="Unassembled WGS sequence"/>
</dbReference>
<sequence>MERLNLLKSHLTTSSTSIIEVHDTKDFLSTLKTHSQESTVIIFTAGDIGNGKTWCSDCDRAKQNIEEYVINQVPKGEKVIKCVIKQAEYTPQHPYKQSKLIKLKGIPTVVLVRNGEVVLRAEKDEDFTNVGLLSMIAQHD</sequence>
<comment type="caution">
    <text evidence="3">The sequence shown here is derived from an EMBL/GenBank/DDBJ whole genome shotgun (WGS) entry which is preliminary data.</text>
</comment>
<dbReference type="GO" id="GO:0005829">
    <property type="term" value="C:cytosol"/>
    <property type="evidence" value="ECO:0007669"/>
    <property type="project" value="TreeGrafter"/>
</dbReference>
<proteinExistence type="inferred from homology"/>
<dbReference type="Pfam" id="PF06110">
    <property type="entry name" value="TXD17-like_Trx"/>
    <property type="match status" value="1"/>
</dbReference>
<dbReference type="InterPro" id="IPR045108">
    <property type="entry name" value="TXNDC17-like"/>
</dbReference>
<evidence type="ECO:0000256" key="1">
    <source>
        <dbReference type="ARBA" id="ARBA00008987"/>
    </source>
</evidence>
<gene>
    <name evidence="3" type="ORF">FGO68_gene3717</name>
</gene>
<dbReference type="SUPFAM" id="SSF52833">
    <property type="entry name" value="Thioredoxin-like"/>
    <property type="match status" value="1"/>
</dbReference>
<evidence type="ECO:0000259" key="2">
    <source>
        <dbReference type="Pfam" id="PF06110"/>
    </source>
</evidence>
<dbReference type="PANTHER" id="PTHR12452">
    <property type="entry name" value="42-9-9 PROTEIN-RELATED"/>
    <property type="match status" value="1"/>
</dbReference>
<comment type="similarity">
    <text evidence="1">Belongs to the thioredoxin family.</text>
</comment>